<dbReference type="EMBL" id="PQFF01000432">
    <property type="protein sequence ID" value="RHZ50408.1"/>
    <property type="molecule type" value="Genomic_DNA"/>
</dbReference>
<protein>
    <submittedName>
        <fullName evidence="1">Uncharacterized protein</fullName>
    </submittedName>
</protein>
<comment type="caution">
    <text evidence="1">The sequence shown here is derived from an EMBL/GenBank/DDBJ whole genome shotgun (WGS) entry which is preliminary data.</text>
</comment>
<evidence type="ECO:0000313" key="2">
    <source>
        <dbReference type="Proteomes" id="UP000266861"/>
    </source>
</evidence>
<dbReference type="AlphaFoldDB" id="A0A397GKZ9"/>
<name>A0A397GKZ9_9GLOM</name>
<proteinExistence type="predicted"/>
<evidence type="ECO:0000313" key="1">
    <source>
        <dbReference type="EMBL" id="RHZ50408.1"/>
    </source>
</evidence>
<dbReference type="Proteomes" id="UP000266861">
    <property type="component" value="Unassembled WGS sequence"/>
</dbReference>
<accession>A0A397GKZ9</accession>
<gene>
    <name evidence="1" type="ORF">Glove_499g48</name>
</gene>
<keyword evidence="2" id="KW-1185">Reference proteome</keyword>
<sequence length="97" mass="10411">MNIWLSSRAYCLKPPNKGVLNNSSLCSIKSLLFGIPSPSLSATLFFLSGLVTVRVVGVEGTPNSTSSTSSTSSKLLQLPQLPQLLQLPQLPIFPLRL</sequence>
<reference evidence="1 2" key="1">
    <citation type="submission" date="2018-08" db="EMBL/GenBank/DDBJ databases">
        <title>Genome and evolution of the arbuscular mycorrhizal fungus Diversispora epigaea (formerly Glomus versiforme) and its bacterial endosymbionts.</title>
        <authorList>
            <person name="Sun X."/>
            <person name="Fei Z."/>
            <person name="Harrison M."/>
        </authorList>
    </citation>
    <scope>NUCLEOTIDE SEQUENCE [LARGE SCALE GENOMIC DNA]</scope>
    <source>
        <strain evidence="1 2">IT104</strain>
    </source>
</reference>
<organism evidence="1 2">
    <name type="scientific">Diversispora epigaea</name>
    <dbReference type="NCBI Taxonomy" id="1348612"/>
    <lineage>
        <taxon>Eukaryota</taxon>
        <taxon>Fungi</taxon>
        <taxon>Fungi incertae sedis</taxon>
        <taxon>Mucoromycota</taxon>
        <taxon>Glomeromycotina</taxon>
        <taxon>Glomeromycetes</taxon>
        <taxon>Diversisporales</taxon>
        <taxon>Diversisporaceae</taxon>
        <taxon>Diversispora</taxon>
    </lineage>
</organism>